<dbReference type="CDD" id="cd00065">
    <property type="entry name" value="FYVE_like_SF"/>
    <property type="match status" value="1"/>
</dbReference>
<comment type="caution">
    <text evidence="1">The sequence shown here is derived from an EMBL/GenBank/DDBJ whole genome shotgun (WGS) entry which is preliminary data.</text>
</comment>
<sequence>MCHPKDFVTIPDVTTEDRDKLVAIAHEALSDIILRAKLEEGCLPWRPMNTTSGQPRMYTAKDRTTHETVYAGVTTLEMTLDDAIDFFQVTRNGVYFDHARLLARKATEACVLAPLSTPSFEDPYHYVDLPWFPCLERSHGLLRAHFGRTGYILTEVSAGVTQVVHLVNVAMHGNVPSMLVAKAMRKQAASVSQLAHRIRTRGTKIVSTTPTTPGTPAKGVCASCHTKLHCLKTKIECQRCGDIVCRRCILVNVQCKNCCYGHPHRVRSPATSKPTLTETSSPLTEIADDEDDFIALVDAAGSALRLSSCVTGRS</sequence>
<dbReference type="Proteomes" id="UP000243579">
    <property type="component" value="Unassembled WGS sequence"/>
</dbReference>
<accession>A0A1V9YAX0</accession>
<dbReference type="AlphaFoldDB" id="A0A1V9YAX0"/>
<evidence type="ECO:0008006" key="3">
    <source>
        <dbReference type="Google" id="ProtNLM"/>
    </source>
</evidence>
<dbReference type="InterPro" id="IPR052727">
    <property type="entry name" value="Rab4/Rab5_effector"/>
</dbReference>
<evidence type="ECO:0000313" key="1">
    <source>
        <dbReference type="EMBL" id="OQR82854.1"/>
    </source>
</evidence>
<evidence type="ECO:0000313" key="2">
    <source>
        <dbReference type="Proteomes" id="UP000243579"/>
    </source>
</evidence>
<protein>
    <recommendedName>
        <fullName evidence="3">FYVE-type domain-containing protein</fullName>
    </recommendedName>
</protein>
<keyword evidence="2" id="KW-1185">Reference proteome</keyword>
<proteinExistence type="predicted"/>
<gene>
    <name evidence="1" type="ORF">ACHHYP_15443</name>
</gene>
<dbReference type="PANTHER" id="PTHR13510">
    <property type="entry name" value="FYVE-FINGER-CONTAINING RAB5 EFFECTOR PROTEIN RABENOSYN-5-RELATED"/>
    <property type="match status" value="1"/>
</dbReference>
<dbReference type="Gene3D" id="3.30.530.20">
    <property type="match status" value="1"/>
</dbReference>
<name>A0A1V9YAX0_ACHHY</name>
<reference evidence="1 2" key="1">
    <citation type="journal article" date="2014" name="Genome Biol. Evol.">
        <title>The secreted proteins of Achlya hypogyna and Thraustotheca clavata identify the ancestral oomycete secretome and reveal gene acquisitions by horizontal gene transfer.</title>
        <authorList>
            <person name="Misner I."/>
            <person name="Blouin N."/>
            <person name="Leonard G."/>
            <person name="Richards T.A."/>
            <person name="Lane C.E."/>
        </authorList>
    </citation>
    <scope>NUCLEOTIDE SEQUENCE [LARGE SCALE GENOMIC DNA]</scope>
    <source>
        <strain evidence="1 2">ATCC 48635</strain>
    </source>
</reference>
<dbReference type="PANTHER" id="PTHR13510:SF44">
    <property type="entry name" value="RABENOSYN-5"/>
    <property type="match status" value="1"/>
</dbReference>
<dbReference type="EMBL" id="JNBR01002414">
    <property type="protein sequence ID" value="OQR82854.1"/>
    <property type="molecule type" value="Genomic_DNA"/>
</dbReference>
<organism evidence="1 2">
    <name type="scientific">Achlya hypogyna</name>
    <name type="common">Oomycete</name>
    <name type="synonym">Protoachlya hypogyna</name>
    <dbReference type="NCBI Taxonomy" id="1202772"/>
    <lineage>
        <taxon>Eukaryota</taxon>
        <taxon>Sar</taxon>
        <taxon>Stramenopiles</taxon>
        <taxon>Oomycota</taxon>
        <taxon>Saprolegniomycetes</taxon>
        <taxon>Saprolegniales</taxon>
        <taxon>Achlyaceae</taxon>
        <taxon>Achlya</taxon>
    </lineage>
</organism>
<dbReference type="SUPFAM" id="SSF55961">
    <property type="entry name" value="Bet v1-like"/>
    <property type="match status" value="1"/>
</dbReference>
<dbReference type="InterPro" id="IPR023393">
    <property type="entry name" value="START-like_dom_sf"/>
</dbReference>
<dbReference type="OrthoDB" id="116827at2759"/>